<dbReference type="PANTHER" id="PTHR31669:SF179">
    <property type="entry name" value="PROTEIN FAR1-RELATED SEQUENCE 5"/>
    <property type="match status" value="1"/>
</dbReference>
<keyword evidence="10" id="KW-1185">Reference proteome</keyword>
<organism evidence="9 10">
    <name type="scientific">Rhynchospora breviuscula</name>
    <dbReference type="NCBI Taxonomy" id="2022672"/>
    <lineage>
        <taxon>Eukaryota</taxon>
        <taxon>Viridiplantae</taxon>
        <taxon>Streptophyta</taxon>
        <taxon>Embryophyta</taxon>
        <taxon>Tracheophyta</taxon>
        <taxon>Spermatophyta</taxon>
        <taxon>Magnoliopsida</taxon>
        <taxon>Liliopsida</taxon>
        <taxon>Poales</taxon>
        <taxon>Cyperaceae</taxon>
        <taxon>Cyperoideae</taxon>
        <taxon>Rhynchosporeae</taxon>
        <taxon>Rhynchospora</taxon>
    </lineage>
</organism>
<keyword evidence="3 5" id="KW-0863">Zinc-finger</keyword>
<keyword evidence="2 6" id="KW-0479">Metal-binding</keyword>
<dbReference type="GO" id="GO:0008270">
    <property type="term" value="F:zinc ion binding"/>
    <property type="evidence" value="ECO:0007669"/>
    <property type="project" value="UniProtKB-UniRule"/>
</dbReference>
<evidence type="ECO:0000313" key="9">
    <source>
        <dbReference type="EMBL" id="KAJ1686318.1"/>
    </source>
</evidence>
<dbReference type="GO" id="GO:0005634">
    <property type="term" value="C:nucleus"/>
    <property type="evidence" value="ECO:0007669"/>
    <property type="project" value="UniProtKB-SubCell"/>
</dbReference>
<feature type="region of interest" description="Disordered" evidence="7">
    <location>
        <begin position="35"/>
        <end position="75"/>
    </location>
</feature>
<reference evidence="9" key="1">
    <citation type="journal article" date="2022" name="Cell">
        <title>Repeat-based holocentromeres influence genome architecture and karyotype evolution.</title>
        <authorList>
            <person name="Hofstatter P.G."/>
            <person name="Thangavel G."/>
            <person name="Lux T."/>
            <person name="Neumann P."/>
            <person name="Vondrak T."/>
            <person name="Novak P."/>
            <person name="Zhang M."/>
            <person name="Costa L."/>
            <person name="Castellani M."/>
            <person name="Scott A."/>
            <person name="Toegelov H."/>
            <person name="Fuchs J."/>
            <person name="Mata-Sucre Y."/>
            <person name="Dias Y."/>
            <person name="Vanzela A.L.L."/>
            <person name="Huettel B."/>
            <person name="Almeida C.C.S."/>
            <person name="Simkova H."/>
            <person name="Souza G."/>
            <person name="Pedrosa-Harand A."/>
            <person name="Macas J."/>
            <person name="Mayer K.F.X."/>
            <person name="Houben A."/>
            <person name="Marques A."/>
        </authorList>
    </citation>
    <scope>NUCLEOTIDE SEQUENCE</scope>
    <source>
        <strain evidence="9">RhyBre1mFocal</strain>
    </source>
</reference>
<dbReference type="AlphaFoldDB" id="A0A9Q0C2Z8"/>
<evidence type="ECO:0000256" key="5">
    <source>
        <dbReference type="PROSITE-ProRule" id="PRU00325"/>
    </source>
</evidence>
<dbReference type="Proteomes" id="UP001151287">
    <property type="component" value="Unassembled WGS sequence"/>
</dbReference>
<dbReference type="Pfam" id="PF04434">
    <property type="entry name" value="SWIM"/>
    <property type="match status" value="1"/>
</dbReference>
<comment type="caution">
    <text evidence="9">The sequence shown here is derived from an EMBL/GenBank/DDBJ whole genome shotgun (WGS) entry which is preliminary data.</text>
</comment>
<dbReference type="InterPro" id="IPR031052">
    <property type="entry name" value="FHY3/FAR1"/>
</dbReference>
<dbReference type="InterPro" id="IPR018289">
    <property type="entry name" value="MULE_transposase_dom"/>
</dbReference>
<keyword evidence="4 6" id="KW-0862">Zinc</keyword>
<evidence type="ECO:0000259" key="8">
    <source>
        <dbReference type="PROSITE" id="PS50966"/>
    </source>
</evidence>
<dbReference type="InterPro" id="IPR007527">
    <property type="entry name" value="Znf_SWIM"/>
</dbReference>
<dbReference type="Pfam" id="PF10551">
    <property type="entry name" value="MULE"/>
    <property type="match status" value="1"/>
</dbReference>
<name>A0A9Q0C2Z8_9POAL</name>
<dbReference type="SMART" id="SM00575">
    <property type="entry name" value="ZnF_PMZ"/>
    <property type="match status" value="1"/>
</dbReference>
<dbReference type="OrthoDB" id="1927586at2759"/>
<evidence type="ECO:0000256" key="4">
    <source>
        <dbReference type="ARBA" id="ARBA00022833"/>
    </source>
</evidence>
<dbReference type="PROSITE" id="PS50966">
    <property type="entry name" value="ZF_SWIM"/>
    <property type="match status" value="1"/>
</dbReference>
<keyword evidence="6" id="KW-0539">Nucleus</keyword>
<dbReference type="EMBL" id="JAMQYH010000005">
    <property type="protein sequence ID" value="KAJ1686318.1"/>
    <property type="molecule type" value="Genomic_DNA"/>
</dbReference>
<evidence type="ECO:0000256" key="3">
    <source>
        <dbReference type="ARBA" id="ARBA00022771"/>
    </source>
</evidence>
<evidence type="ECO:0000256" key="6">
    <source>
        <dbReference type="RuleBase" id="RU367018"/>
    </source>
</evidence>
<comment type="subcellular location">
    <subcellularLocation>
        <location evidence="6">Nucleus</location>
    </subcellularLocation>
</comment>
<gene>
    <name evidence="9" type="ORF">LUZ63_017708</name>
</gene>
<accession>A0A9Q0C2Z8</accession>
<evidence type="ECO:0000256" key="7">
    <source>
        <dbReference type="SAM" id="MobiDB-lite"/>
    </source>
</evidence>
<dbReference type="PANTHER" id="PTHR31669">
    <property type="entry name" value="PROTEIN FAR1-RELATED SEQUENCE 10-RELATED"/>
    <property type="match status" value="1"/>
</dbReference>
<feature type="domain" description="SWIM-type" evidence="8">
    <location>
        <begin position="546"/>
        <end position="583"/>
    </location>
</feature>
<proteinExistence type="inferred from homology"/>
<protein>
    <recommendedName>
        <fullName evidence="6">Protein FAR1-RELATED SEQUENCE</fullName>
    </recommendedName>
</protein>
<comment type="similarity">
    <text evidence="1 6">Belongs to the FHY3/FAR1 family.</text>
</comment>
<dbReference type="GO" id="GO:0006355">
    <property type="term" value="P:regulation of DNA-templated transcription"/>
    <property type="evidence" value="ECO:0007669"/>
    <property type="project" value="UniProtKB-UniRule"/>
</dbReference>
<dbReference type="InterPro" id="IPR004330">
    <property type="entry name" value="FAR1_DNA_bnd_dom"/>
</dbReference>
<sequence length="685" mass="78675">MIPESKRLQNNTGITVALILLTSIKTMAFDPTSTLLPLQPQPDPPLHTAVDSIDPSPSDAHDKPFPSDGDPSLPRVGMEFDSPEAARSFYCAHAERVGFRVRNSKSFTSRVDDAVIMRRFVCSRQGRPSKKDPFDLTKKRRNRTSSREGCRAMLQVNRRENGCWCVSRFVLEHCHPLGLVTDLSPMKKLPTKPGVPLLVGPDLAPPRQNGLGPGGVAQSLLEYFKRMQSDNPAFFYAIQLDRNNCIGNVFWADSRARMAYNYFGDAVSFDMTCKRNKRVVPFVAFTGFNHHRQLINFGCAFMTEDSEESFAWLFDTWRTLMSDHKPTSITTCYSESVETAVSRVFPDVKQRFCQRDIFSCLKERLSDVYSSNPGFKPELKHVVKGSETPSEFESGWRSLLERYNLTENCWLGFFYNIRHKWVPAFVKDIFFGEVFEDIKPENMQKFFQRNSITTTTLRDLVTQFDKAMACQYEKELQADVLTTQARPVMRTASPMEKQASEFYTRTIFEIFQEELVESSSFFTESFEEQGPISKYRVVRYDDANNFHVVTYNPSEKILSCNCLKFEFKGIQCCHALRVLIASGELLLPEGYFLKRWGRNAKANEFYLNLASDWVNDLCRDAIRLAEEGATCQAVYKAAKSALCKALQDVRYAKNGTFHFTRYIILFFFSFFFKKKLFECQEMRAG</sequence>
<dbReference type="InterPro" id="IPR006564">
    <property type="entry name" value="Znf_PMZ"/>
</dbReference>
<evidence type="ECO:0000256" key="2">
    <source>
        <dbReference type="ARBA" id="ARBA00022723"/>
    </source>
</evidence>
<comment type="function">
    <text evidence="6">Putative transcription activator involved in regulating light control of development.</text>
</comment>
<evidence type="ECO:0000313" key="10">
    <source>
        <dbReference type="Proteomes" id="UP001151287"/>
    </source>
</evidence>
<evidence type="ECO:0000256" key="1">
    <source>
        <dbReference type="ARBA" id="ARBA00005889"/>
    </source>
</evidence>
<feature type="region of interest" description="Disordered" evidence="7">
    <location>
        <begin position="125"/>
        <end position="147"/>
    </location>
</feature>
<dbReference type="Pfam" id="PF03101">
    <property type="entry name" value="FAR1"/>
    <property type="match status" value="1"/>
</dbReference>